<dbReference type="Proteomes" id="UP001454036">
    <property type="component" value="Unassembled WGS sequence"/>
</dbReference>
<evidence type="ECO:0000313" key="1">
    <source>
        <dbReference type="EMBL" id="GAA0162398.1"/>
    </source>
</evidence>
<accession>A0AAV3QFG8</accession>
<gene>
    <name evidence="1" type="ORF">LIER_18501</name>
</gene>
<reference evidence="1 2" key="1">
    <citation type="submission" date="2024-01" db="EMBL/GenBank/DDBJ databases">
        <title>The complete chloroplast genome sequence of Lithospermum erythrorhizon: insights into the phylogenetic relationship among Boraginaceae species and the maternal lineages of purple gromwells.</title>
        <authorList>
            <person name="Okada T."/>
            <person name="Watanabe K."/>
        </authorList>
    </citation>
    <scope>NUCLEOTIDE SEQUENCE [LARGE SCALE GENOMIC DNA]</scope>
</reference>
<dbReference type="AlphaFoldDB" id="A0AAV3QFG8"/>
<proteinExistence type="predicted"/>
<comment type="caution">
    <text evidence="1">The sequence shown here is derived from an EMBL/GenBank/DDBJ whole genome shotgun (WGS) entry which is preliminary data.</text>
</comment>
<dbReference type="EMBL" id="BAABME010004443">
    <property type="protein sequence ID" value="GAA0162398.1"/>
    <property type="molecule type" value="Genomic_DNA"/>
</dbReference>
<evidence type="ECO:0000313" key="2">
    <source>
        <dbReference type="Proteomes" id="UP001454036"/>
    </source>
</evidence>
<organism evidence="1 2">
    <name type="scientific">Lithospermum erythrorhizon</name>
    <name type="common">Purple gromwell</name>
    <name type="synonym">Lithospermum officinale var. erythrorhizon</name>
    <dbReference type="NCBI Taxonomy" id="34254"/>
    <lineage>
        <taxon>Eukaryota</taxon>
        <taxon>Viridiplantae</taxon>
        <taxon>Streptophyta</taxon>
        <taxon>Embryophyta</taxon>
        <taxon>Tracheophyta</taxon>
        <taxon>Spermatophyta</taxon>
        <taxon>Magnoliopsida</taxon>
        <taxon>eudicotyledons</taxon>
        <taxon>Gunneridae</taxon>
        <taxon>Pentapetalae</taxon>
        <taxon>asterids</taxon>
        <taxon>lamiids</taxon>
        <taxon>Boraginales</taxon>
        <taxon>Boraginaceae</taxon>
        <taxon>Boraginoideae</taxon>
        <taxon>Lithospermeae</taxon>
        <taxon>Lithospermum</taxon>
    </lineage>
</organism>
<protein>
    <submittedName>
        <fullName evidence="1">Uncharacterized protein</fullName>
    </submittedName>
</protein>
<keyword evidence="2" id="KW-1185">Reference proteome</keyword>
<sequence length="167" mass="18718">MSTYTRASDPFTRLKRVSPMMGLSVAQKDHSTVGSTLSQLPPSSMSCFLTPLKIAGPSPPPVRWPGDIIWKPSELVYSFLDLLGEWLSFYPLSEVVYCYDGVPFGPKCPWKVSYNVNAPLIEGYYAQHPDHLVGRLMRDVDMPLTGIASPDVILGILNYRRPEYPRP</sequence>
<name>A0AAV3QFG8_LITER</name>